<sequence length="55" mass="6075">MRIESNPLDSISVPLPVREPGGAEEQEEDRKKAENTPNSDYMYALSVGSLINVQV</sequence>
<organism evidence="2 3">
    <name type="scientific">Leptospira johnsonii</name>
    <dbReference type="NCBI Taxonomy" id="1917820"/>
    <lineage>
        <taxon>Bacteria</taxon>
        <taxon>Pseudomonadati</taxon>
        <taxon>Spirochaetota</taxon>
        <taxon>Spirochaetia</taxon>
        <taxon>Leptospirales</taxon>
        <taxon>Leptospiraceae</taxon>
        <taxon>Leptospira</taxon>
    </lineage>
</organism>
<evidence type="ECO:0000313" key="2">
    <source>
        <dbReference type="EMBL" id="GBF37865.1"/>
    </source>
</evidence>
<feature type="region of interest" description="Disordered" evidence="1">
    <location>
        <begin position="1"/>
        <end position="39"/>
    </location>
</feature>
<dbReference type="RefSeq" id="WP_167396409.1">
    <property type="nucleotide sequence ID" value="NZ_BFAY01000006.1"/>
</dbReference>
<evidence type="ECO:0000313" key="3">
    <source>
        <dbReference type="Proteomes" id="UP000245076"/>
    </source>
</evidence>
<accession>A0A2P2CZU9</accession>
<reference evidence="2 3" key="1">
    <citation type="submission" date="2018-02" db="EMBL/GenBank/DDBJ databases">
        <title>Novel Leptospira species isolated from soil and water in Japan.</title>
        <authorList>
            <person name="Nakao R."/>
            <person name="Masuzawa T."/>
        </authorList>
    </citation>
    <scope>NUCLEOTIDE SEQUENCE [LARGE SCALE GENOMIC DNA]</scope>
    <source>
        <strain evidence="2 3">E8</strain>
    </source>
</reference>
<dbReference type="Proteomes" id="UP000245076">
    <property type="component" value="Unassembled WGS sequence"/>
</dbReference>
<name>A0A2P2CZU9_9LEPT</name>
<gene>
    <name evidence="2" type="ORF">LPTSP1_08520</name>
</gene>
<keyword evidence="3" id="KW-1185">Reference proteome</keyword>
<comment type="caution">
    <text evidence="2">The sequence shown here is derived from an EMBL/GenBank/DDBJ whole genome shotgun (WGS) entry which is preliminary data.</text>
</comment>
<dbReference type="EMBL" id="BFAY01000006">
    <property type="protein sequence ID" value="GBF37865.1"/>
    <property type="molecule type" value="Genomic_DNA"/>
</dbReference>
<evidence type="ECO:0000256" key="1">
    <source>
        <dbReference type="SAM" id="MobiDB-lite"/>
    </source>
</evidence>
<protein>
    <submittedName>
        <fullName evidence="2">Uncharacterized protein</fullName>
    </submittedName>
</protein>
<proteinExistence type="predicted"/>
<dbReference type="AlphaFoldDB" id="A0A2P2CZU9"/>